<sequence length="680" mass="76102">MSSFNPFIGSGDQGGFRQGGFVDTSIKANPKRMIICCDGTWQSSVTNAVNIPSNVTRLARYITNTARDQDGKFWEQVVYYDAGIGTGVSKLEADRQGGTGSGFVGNVIEAYNFIVLNYNPGDQIFCIGFSRGAYTARAVAGLVTDIGIIQPRDMQDFPELYSLYQAHTDSHMFRKSKTWREWVEGVRRFDPDQKNLPQEWKRSPSQWLKRPHGAPPESTRWVEAVGVFDTVGSLGIPEMEGWFTNAVVKLFGKAVPVEKFGFHNVALSPYIKNAYHALALDEHRKPFDATLWHFPADGVSSPPKPAASATELREKWNNLRDTDGATEAQLAKAWEELVGAEMYEELKGSDSKLLQVWFPGVHINIGGGSDDLLPPDSKKEEDRNNPETWYHSDLEQIAMITLTWMIEQFEPHLGFEIGTAPSLMEDRYALVTPVLDELLSCKTHAGNRLLGWLKPETHASNWLVKKVKSMKGRDDTPPDVWNDNGVTWSRNIAADALMGWASGPIIDSYVGNMTKAGSQYRTPGEYRANKGRTNEYIHPTVAYRMDRLADEEDKYEPIALKDFKRKKVTTEEKQADGSVKEVVSYEWVKAKGNVRIPEYKIHGPFDEGRRGNIERACIVSPSACSWIGKLDKEYGIDSWQAQDLNAKPTVSEPQTNRGYVDPNNGLGNGFGDGERKEVPL</sequence>
<evidence type="ECO:0000313" key="3">
    <source>
        <dbReference type="EMBL" id="KAK4226572.1"/>
    </source>
</evidence>
<feature type="region of interest" description="Disordered" evidence="1">
    <location>
        <begin position="194"/>
        <end position="216"/>
    </location>
</feature>
<organism evidence="3 4">
    <name type="scientific">Podospora fimiseda</name>
    <dbReference type="NCBI Taxonomy" id="252190"/>
    <lineage>
        <taxon>Eukaryota</taxon>
        <taxon>Fungi</taxon>
        <taxon>Dikarya</taxon>
        <taxon>Ascomycota</taxon>
        <taxon>Pezizomycotina</taxon>
        <taxon>Sordariomycetes</taxon>
        <taxon>Sordariomycetidae</taxon>
        <taxon>Sordariales</taxon>
        <taxon>Podosporaceae</taxon>
        <taxon>Podospora</taxon>
    </lineage>
</organism>
<dbReference type="InterPro" id="IPR018712">
    <property type="entry name" value="Tle1-like_cat"/>
</dbReference>
<dbReference type="Proteomes" id="UP001301958">
    <property type="component" value="Unassembled WGS sequence"/>
</dbReference>
<dbReference type="PANTHER" id="PTHR33840:SF16">
    <property type="entry name" value="DUF2235 DOMAIN-CONTAINING PROTEIN"/>
    <property type="match status" value="1"/>
</dbReference>
<protein>
    <recommendedName>
        <fullName evidence="2">T6SS Phospholipase effector Tle1-like catalytic domain-containing protein</fullName>
    </recommendedName>
</protein>
<proteinExistence type="predicted"/>
<dbReference type="AlphaFoldDB" id="A0AAN7BNH1"/>
<evidence type="ECO:0000313" key="4">
    <source>
        <dbReference type="Proteomes" id="UP001301958"/>
    </source>
</evidence>
<keyword evidence="4" id="KW-1185">Reference proteome</keyword>
<feature type="domain" description="T6SS Phospholipase effector Tle1-like catalytic" evidence="2">
    <location>
        <begin position="31"/>
        <end position="408"/>
    </location>
</feature>
<dbReference type="PANTHER" id="PTHR33840">
    <property type="match status" value="1"/>
</dbReference>
<evidence type="ECO:0000256" key="1">
    <source>
        <dbReference type="SAM" id="MobiDB-lite"/>
    </source>
</evidence>
<evidence type="ECO:0000259" key="2">
    <source>
        <dbReference type="Pfam" id="PF09994"/>
    </source>
</evidence>
<reference evidence="3" key="1">
    <citation type="journal article" date="2023" name="Mol. Phylogenet. Evol.">
        <title>Genome-scale phylogeny and comparative genomics of the fungal order Sordariales.</title>
        <authorList>
            <person name="Hensen N."/>
            <person name="Bonometti L."/>
            <person name="Westerberg I."/>
            <person name="Brannstrom I.O."/>
            <person name="Guillou S."/>
            <person name="Cros-Aarteil S."/>
            <person name="Calhoun S."/>
            <person name="Haridas S."/>
            <person name="Kuo A."/>
            <person name="Mondo S."/>
            <person name="Pangilinan J."/>
            <person name="Riley R."/>
            <person name="LaButti K."/>
            <person name="Andreopoulos B."/>
            <person name="Lipzen A."/>
            <person name="Chen C."/>
            <person name="Yan M."/>
            <person name="Daum C."/>
            <person name="Ng V."/>
            <person name="Clum A."/>
            <person name="Steindorff A."/>
            <person name="Ohm R.A."/>
            <person name="Martin F."/>
            <person name="Silar P."/>
            <person name="Natvig D.O."/>
            <person name="Lalanne C."/>
            <person name="Gautier V."/>
            <person name="Ament-Velasquez S.L."/>
            <person name="Kruys A."/>
            <person name="Hutchinson M.I."/>
            <person name="Powell A.J."/>
            <person name="Barry K."/>
            <person name="Miller A.N."/>
            <person name="Grigoriev I.V."/>
            <person name="Debuchy R."/>
            <person name="Gladieux P."/>
            <person name="Hiltunen Thoren M."/>
            <person name="Johannesson H."/>
        </authorList>
    </citation>
    <scope>NUCLEOTIDE SEQUENCE</scope>
    <source>
        <strain evidence="3">CBS 990.96</strain>
    </source>
</reference>
<comment type="caution">
    <text evidence="3">The sequence shown here is derived from an EMBL/GenBank/DDBJ whole genome shotgun (WGS) entry which is preliminary data.</text>
</comment>
<feature type="compositionally biased region" description="Basic and acidic residues" evidence="1">
    <location>
        <begin position="376"/>
        <end position="387"/>
    </location>
</feature>
<feature type="region of interest" description="Disordered" evidence="1">
    <location>
        <begin position="368"/>
        <end position="387"/>
    </location>
</feature>
<dbReference type="EMBL" id="MU865345">
    <property type="protein sequence ID" value="KAK4226572.1"/>
    <property type="molecule type" value="Genomic_DNA"/>
</dbReference>
<gene>
    <name evidence="3" type="ORF">QBC38DRAFT_480113</name>
</gene>
<reference evidence="3" key="2">
    <citation type="submission" date="2023-05" db="EMBL/GenBank/DDBJ databases">
        <authorList>
            <consortium name="Lawrence Berkeley National Laboratory"/>
            <person name="Steindorff A."/>
            <person name="Hensen N."/>
            <person name="Bonometti L."/>
            <person name="Westerberg I."/>
            <person name="Brannstrom I.O."/>
            <person name="Guillou S."/>
            <person name="Cros-Aarteil S."/>
            <person name="Calhoun S."/>
            <person name="Haridas S."/>
            <person name="Kuo A."/>
            <person name="Mondo S."/>
            <person name="Pangilinan J."/>
            <person name="Riley R."/>
            <person name="Labutti K."/>
            <person name="Andreopoulos B."/>
            <person name="Lipzen A."/>
            <person name="Chen C."/>
            <person name="Yanf M."/>
            <person name="Daum C."/>
            <person name="Ng V."/>
            <person name="Clum A."/>
            <person name="Ohm R."/>
            <person name="Martin F."/>
            <person name="Silar P."/>
            <person name="Natvig D."/>
            <person name="Lalanne C."/>
            <person name="Gautier V."/>
            <person name="Ament-Velasquez S.L."/>
            <person name="Kruys A."/>
            <person name="Hutchinson M.I."/>
            <person name="Powell A.J."/>
            <person name="Barry K."/>
            <person name="Miller A.N."/>
            <person name="Grigoriev I.V."/>
            <person name="Debuchy R."/>
            <person name="Gladieux P."/>
            <person name="Thoren M.H."/>
            <person name="Johannesson H."/>
        </authorList>
    </citation>
    <scope>NUCLEOTIDE SEQUENCE</scope>
    <source>
        <strain evidence="3">CBS 990.96</strain>
    </source>
</reference>
<accession>A0AAN7BNH1</accession>
<feature type="region of interest" description="Disordered" evidence="1">
    <location>
        <begin position="645"/>
        <end position="680"/>
    </location>
</feature>
<name>A0AAN7BNH1_9PEZI</name>
<dbReference type="Pfam" id="PF09994">
    <property type="entry name" value="T6SS_Tle1-like_cat"/>
    <property type="match status" value="1"/>
</dbReference>